<dbReference type="EMBL" id="QXIR01000002">
    <property type="protein sequence ID" value="RIW38295.1"/>
    <property type="molecule type" value="Genomic_DNA"/>
</dbReference>
<dbReference type="InterPro" id="IPR012349">
    <property type="entry name" value="Split_barrel_FMN-bd"/>
</dbReference>
<dbReference type="AlphaFoldDB" id="A0A3A1R5K8"/>
<organism evidence="1 2">
    <name type="scientific">Bacillus salacetis</name>
    <dbReference type="NCBI Taxonomy" id="2315464"/>
    <lineage>
        <taxon>Bacteria</taxon>
        <taxon>Bacillati</taxon>
        <taxon>Bacillota</taxon>
        <taxon>Bacilli</taxon>
        <taxon>Bacillales</taxon>
        <taxon>Bacillaceae</taxon>
        <taxon>Bacillus</taxon>
    </lineage>
</organism>
<dbReference type="Proteomes" id="UP000265801">
    <property type="component" value="Unassembled WGS sequence"/>
</dbReference>
<comment type="caution">
    <text evidence="1">The sequence shown here is derived from an EMBL/GenBank/DDBJ whole genome shotgun (WGS) entry which is preliminary data.</text>
</comment>
<name>A0A3A1R5K8_9BACI</name>
<dbReference type="Gene3D" id="2.30.110.10">
    <property type="entry name" value="Electron Transport, Fmn-binding Protein, Chain A"/>
    <property type="match status" value="1"/>
</dbReference>
<dbReference type="RefSeq" id="WP_119545193.1">
    <property type="nucleotide sequence ID" value="NZ_QXIR01000002.1"/>
</dbReference>
<dbReference type="PANTHER" id="PTHR35802:SF1">
    <property type="entry name" value="PROTEASE SYNTHASE AND SPORULATION PROTEIN PAI 2"/>
    <property type="match status" value="1"/>
</dbReference>
<dbReference type="InterPro" id="IPR007396">
    <property type="entry name" value="TR_PAI2-type"/>
</dbReference>
<dbReference type="PANTHER" id="PTHR35802">
    <property type="entry name" value="PROTEASE SYNTHASE AND SPORULATION PROTEIN PAI 2"/>
    <property type="match status" value="1"/>
</dbReference>
<dbReference type="PIRSF" id="PIRSF010372">
    <property type="entry name" value="PaiB"/>
    <property type="match status" value="1"/>
</dbReference>
<dbReference type="SUPFAM" id="SSF50475">
    <property type="entry name" value="FMN-binding split barrel"/>
    <property type="match status" value="1"/>
</dbReference>
<evidence type="ECO:0000313" key="2">
    <source>
        <dbReference type="Proteomes" id="UP000265801"/>
    </source>
</evidence>
<evidence type="ECO:0000313" key="1">
    <source>
        <dbReference type="EMBL" id="RIW38295.1"/>
    </source>
</evidence>
<gene>
    <name evidence="1" type="ORF">D3H55_01765</name>
</gene>
<reference evidence="1 2" key="1">
    <citation type="submission" date="2018-09" db="EMBL/GenBank/DDBJ databases">
        <title>Bacillus saliacetes sp. nov., isolated from Thai shrimp paste (Ka-pi).</title>
        <authorList>
            <person name="Daroonpunt R."/>
            <person name="Tanasupawat S."/>
            <person name="Yiamsombut S."/>
        </authorList>
    </citation>
    <scope>NUCLEOTIDE SEQUENCE [LARGE SCALE GENOMIC DNA]</scope>
    <source>
        <strain evidence="1 2">SKP7-4</strain>
    </source>
</reference>
<protein>
    <submittedName>
        <fullName evidence="1">FMN-binding negative transcriptional regulator</fullName>
    </submittedName>
</protein>
<proteinExistence type="predicted"/>
<sequence length="203" mass="23611">MFIPKDFKVEDQQRLLQFIENNSFGILFSHDEDGPHATHLPFILKNADTPELIGHMAKANPQWNNIDGKKVLAVFSGPHSYISASWYKEKKNVPTWNYIAVHVKGTIEIFTEEEELMSILQQSVDFYEKGFETPWEMENEPETVSRLLNGIVGFRIKIDSIEGKWKLNQNKSTENKEEVIKNLRKQDIYDSHQIASLMEEEIK</sequence>
<keyword evidence="2" id="KW-1185">Reference proteome</keyword>
<dbReference type="OrthoDB" id="9794948at2"/>
<dbReference type="Pfam" id="PF04299">
    <property type="entry name" value="FMN_bind_2"/>
    <property type="match status" value="1"/>
</dbReference>
<accession>A0A3A1R5K8</accession>